<feature type="transmembrane region" description="Helical" evidence="1">
    <location>
        <begin position="44"/>
        <end position="61"/>
    </location>
</feature>
<keyword evidence="3" id="KW-1185">Reference proteome</keyword>
<dbReference type="GeneID" id="76201073"/>
<evidence type="ECO:0000313" key="3">
    <source>
        <dbReference type="Proteomes" id="UP001596417"/>
    </source>
</evidence>
<dbReference type="EMBL" id="JBHTAX010000001">
    <property type="protein sequence ID" value="MFC7191347.1"/>
    <property type="molecule type" value="Genomic_DNA"/>
</dbReference>
<proteinExistence type="predicted"/>
<sequence>MRSDSVPDSWSDPDYVTTVVGVLAAGAICLYSTTTDSLSTETTLFVLLAVFLPMTLAGKIARRW</sequence>
<feature type="transmembrane region" description="Helical" evidence="1">
    <location>
        <begin position="15"/>
        <end position="32"/>
    </location>
</feature>
<protein>
    <submittedName>
        <fullName evidence="2">Uncharacterized protein</fullName>
    </submittedName>
</protein>
<keyword evidence="1" id="KW-0472">Membrane</keyword>
<gene>
    <name evidence="2" type="ORF">ACFQL7_17110</name>
</gene>
<comment type="caution">
    <text evidence="2">The sequence shown here is derived from an EMBL/GenBank/DDBJ whole genome shotgun (WGS) entry which is preliminary data.</text>
</comment>
<dbReference type="RefSeq" id="WP_248908954.1">
    <property type="nucleotide sequence ID" value="NZ_CP109979.1"/>
</dbReference>
<keyword evidence="1" id="KW-1133">Transmembrane helix</keyword>
<evidence type="ECO:0000313" key="2">
    <source>
        <dbReference type="EMBL" id="MFC7191347.1"/>
    </source>
</evidence>
<keyword evidence="1" id="KW-0812">Transmembrane</keyword>
<dbReference type="Proteomes" id="UP001596417">
    <property type="component" value="Unassembled WGS sequence"/>
</dbReference>
<evidence type="ECO:0000256" key="1">
    <source>
        <dbReference type="SAM" id="Phobius"/>
    </source>
</evidence>
<name>A0ABD5YQZ9_9EURY</name>
<dbReference type="AlphaFoldDB" id="A0ABD5YQZ9"/>
<organism evidence="2 3">
    <name type="scientific">Halocatena marina</name>
    <dbReference type="NCBI Taxonomy" id="2934937"/>
    <lineage>
        <taxon>Archaea</taxon>
        <taxon>Methanobacteriati</taxon>
        <taxon>Methanobacteriota</taxon>
        <taxon>Stenosarchaea group</taxon>
        <taxon>Halobacteria</taxon>
        <taxon>Halobacteriales</taxon>
        <taxon>Natronomonadaceae</taxon>
        <taxon>Halocatena</taxon>
    </lineage>
</organism>
<reference evidence="2 3" key="1">
    <citation type="journal article" date="2019" name="Int. J. Syst. Evol. Microbiol.">
        <title>The Global Catalogue of Microorganisms (GCM) 10K type strain sequencing project: providing services to taxonomists for standard genome sequencing and annotation.</title>
        <authorList>
            <consortium name="The Broad Institute Genomics Platform"/>
            <consortium name="The Broad Institute Genome Sequencing Center for Infectious Disease"/>
            <person name="Wu L."/>
            <person name="Ma J."/>
        </authorList>
    </citation>
    <scope>NUCLEOTIDE SEQUENCE [LARGE SCALE GENOMIC DNA]</scope>
    <source>
        <strain evidence="2 3">RDMS1</strain>
    </source>
</reference>
<accession>A0ABD5YQZ9</accession>